<dbReference type="Proteomes" id="UP000429523">
    <property type="component" value="Unassembled WGS sequence"/>
</dbReference>
<reference evidence="4 5" key="1">
    <citation type="submission" date="2018-08" db="EMBL/GenBank/DDBJ databases">
        <title>Genomic investigation of the strawberry pathogen Phytophthora fragariae indicates pathogenicity is determined by transcriptional variation in three key races.</title>
        <authorList>
            <person name="Adams T.M."/>
            <person name="Armitage A.D."/>
            <person name="Sobczyk M.K."/>
            <person name="Bates H.J."/>
            <person name="Dunwell J.M."/>
            <person name="Nellist C.F."/>
            <person name="Harrison R.J."/>
        </authorList>
    </citation>
    <scope>NUCLEOTIDE SEQUENCE [LARGE SCALE GENOMIC DNA]</scope>
    <source>
        <strain evidence="3 5">NOV-27</strain>
        <strain evidence="2 4">NOV-9</strain>
    </source>
</reference>
<protein>
    <submittedName>
        <fullName evidence="3">Uncharacterized protein</fullName>
    </submittedName>
</protein>
<dbReference type="AlphaFoldDB" id="A0A6A3VMM1"/>
<gene>
    <name evidence="3" type="ORF">PF005_g28272</name>
    <name evidence="2" type="ORF">PF009_g28944</name>
</gene>
<proteinExistence type="predicted"/>
<comment type="caution">
    <text evidence="3">The sequence shown here is derived from an EMBL/GenBank/DDBJ whole genome shotgun (WGS) entry which is preliminary data.</text>
</comment>
<sequence length="338" mass="38448">MQVLEGRDARDAGIKDAESKRSGRAGPVKAQGGPHSSKRGDDGSKAAESRKMNKQSDWKVAKGRKSRGPRGQLNGQGLHGGRDEGTDNGDGTEMFAQLKRYLATDASQEYIFHTVTRLNDLAKERRFVVYKNSKKTKEGQELGERELRAEWSDPATEDEKQKYEGVVSFWDQQNSKHVSRLKETMNQWVMKLHLEQEEIEARLRFFTFEEVLSTHKTVDTPSGQVEGSYLRAVETALRPMKPERERTAEQQRMYDLCVAPANEVTKLRKRTTEEDQALLMILTHDIEVPYPPNFLVQSMDARELACFTDIFLAIEYPLYAHLAPGQRFGENLSRAAIL</sequence>
<evidence type="ECO:0000313" key="5">
    <source>
        <dbReference type="Proteomes" id="UP000433483"/>
    </source>
</evidence>
<evidence type="ECO:0000313" key="3">
    <source>
        <dbReference type="EMBL" id="KAE9168680.1"/>
    </source>
</evidence>
<keyword evidence="5" id="KW-1185">Reference proteome</keyword>
<dbReference type="EMBL" id="QXGB01003847">
    <property type="protein sequence ID" value="KAE9168680.1"/>
    <property type="molecule type" value="Genomic_DNA"/>
</dbReference>
<feature type="compositionally biased region" description="Basic and acidic residues" evidence="1">
    <location>
        <begin position="38"/>
        <end position="60"/>
    </location>
</feature>
<evidence type="ECO:0000313" key="4">
    <source>
        <dbReference type="Proteomes" id="UP000429523"/>
    </source>
</evidence>
<name>A0A6A3VMM1_9STRA</name>
<feature type="compositionally biased region" description="Basic and acidic residues" evidence="1">
    <location>
        <begin position="1"/>
        <end position="21"/>
    </location>
</feature>
<feature type="non-terminal residue" evidence="3">
    <location>
        <position position="338"/>
    </location>
</feature>
<evidence type="ECO:0000313" key="2">
    <source>
        <dbReference type="EMBL" id="KAE8920767.1"/>
    </source>
</evidence>
<organism evidence="3 5">
    <name type="scientific">Phytophthora fragariae</name>
    <dbReference type="NCBI Taxonomy" id="53985"/>
    <lineage>
        <taxon>Eukaryota</taxon>
        <taxon>Sar</taxon>
        <taxon>Stramenopiles</taxon>
        <taxon>Oomycota</taxon>
        <taxon>Peronosporomycetes</taxon>
        <taxon>Peronosporales</taxon>
        <taxon>Peronosporaceae</taxon>
        <taxon>Phytophthora</taxon>
    </lineage>
</organism>
<dbReference type="Proteomes" id="UP000433483">
    <property type="component" value="Unassembled WGS sequence"/>
</dbReference>
<feature type="region of interest" description="Disordered" evidence="1">
    <location>
        <begin position="1"/>
        <end position="92"/>
    </location>
</feature>
<evidence type="ECO:0000256" key="1">
    <source>
        <dbReference type="SAM" id="MobiDB-lite"/>
    </source>
</evidence>
<dbReference type="EMBL" id="QXGF01003831">
    <property type="protein sequence ID" value="KAE8920767.1"/>
    <property type="molecule type" value="Genomic_DNA"/>
</dbReference>
<dbReference type="OrthoDB" id="120896at2759"/>
<accession>A0A6A3VMM1</accession>